<organism evidence="6 7">
    <name type="scientific">Tilletia horrida</name>
    <dbReference type="NCBI Taxonomy" id="155126"/>
    <lineage>
        <taxon>Eukaryota</taxon>
        <taxon>Fungi</taxon>
        <taxon>Dikarya</taxon>
        <taxon>Basidiomycota</taxon>
        <taxon>Ustilaginomycotina</taxon>
        <taxon>Exobasidiomycetes</taxon>
        <taxon>Tilletiales</taxon>
        <taxon>Tilletiaceae</taxon>
        <taxon>Tilletia</taxon>
    </lineage>
</organism>
<feature type="domain" description="JmjC" evidence="5">
    <location>
        <begin position="532"/>
        <end position="743"/>
    </location>
</feature>
<gene>
    <name evidence="6" type="primary">KDM3B</name>
    <name evidence="6" type="ORF">OC842_006521</name>
</gene>
<dbReference type="InterPro" id="IPR045109">
    <property type="entry name" value="LSDs-like"/>
</dbReference>
<dbReference type="SUPFAM" id="SSF51197">
    <property type="entry name" value="Clavaminate synthase-like"/>
    <property type="match status" value="1"/>
</dbReference>
<name>A0AAN6JHZ3_9BASI</name>
<dbReference type="PANTHER" id="PTHR12549">
    <property type="entry name" value="JMJC DOMAIN-CONTAINING HISTONE DEMETHYLATION PROTEIN"/>
    <property type="match status" value="1"/>
</dbReference>
<keyword evidence="7" id="KW-1185">Reference proteome</keyword>
<dbReference type="PROSITE" id="PS51184">
    <property type="entry name" value="JMJC"/>
    <property type="match status" value="1"/>
</dbReference>
<dbReference type="GO" id="GO:0006357">
    <property type="term" value="P:regulation of transcription by RNA polymerase II"/>
    <property type="evidence" value="ECO:0007669"/>
    <property type="project" value="TreeGrafter"/>
</dbReference>
<dbReference type="GO" id="GO:0031490">
    <property type="term" value="F:chromatin DNA binding"/>
    <property type="evidence" value="ECO:0007669"/>
    <property type="project" value="TreeGrafter"/>
</dbReference>
<feature type="compositionally biased region" description="Polar residues" evidence="4">
    <location>
        <begin position="19"/>
        <end position="33"/>
    </location>
</feature>
<feature type="compositionally biased region" description="Polar residues" evidence="4">
    <location>
        <begin position="593"/>
        <end position="603"/>
    </location>
</feature>
<comment type="caution">
    <text evidence="6">The sequence shown here is derived from an EMBL/GenBank/DDBJ whole genome shotgun (WGS) entry which is preliminary data.</text>
</comment>
<dbReference type="Proteomes" id="UP001176521">
    <property type="component" value="Unassembled WGS sequence"/>
</dbReference>
<dbReference type="PANTHER" id="PTHR12549:SF38">
    <property type="entry name" value="JMJC DOMAIN-CONTAINING HISTONE DEMETHYLASE 2, ISOFORM A"/>
    <property type="match status" value="1"/>
</dbReference>
<keyword evidence="3" id="KW-0539">Nucleus</keyword>
<evidence type="ECO:0000313" key="6">
    <source>
        <dbReference type="EMBL" id="KAK0522249.1"/>
    </source>
</evidence>
<evidence type="ECO:0000313" key="7">
    <source>
        <dbReference type="Proteomes" id="UP001176521"/>
    </source>
</evidence>
<evidence type="ECO:0000256" key="1">
    <source>
        <dbReference type="ARBA" id="ARBA00004123"/>
    </source>
</evidence>
<dbReference type="GO" id="GO:0046872">
    <property type="term" value="F:metal ion binding"/>
    <property type="evidence" value="ECO:0007669"/>
    <property type="project" value="UniProtKB-KW"/>
</dbReference>
<dbReference type="GO" id="GO:0000118">
    <property type="term" value="C:histone deacetylase complex"/>
    <property type="evidence" value="ECO:0007669"/>
    <property type="project" value="TreeGrafter"/>
</dbReference>
<accession>A0AAN6JHZ3</accession>
<evidence type="ECO:0000256" key="2">
    <source>
        <dbReference type="ARBA" id="ARBA00022723"/>
    </source>
</evidence>
<dbReference type="SMART" id="SM00558">
    <property type="entry name" value="JmjC"/>
    <property type="match status" value="1"/>
</dbReference>
<proteinExistence type="predicted"/>
<feature type="region of interest" description="Disordered" evidence="4">
    <location>
        <begin position="1"/>
        <end position="72"/>
    </location>
</feature>
<dbReference type="EMBL" id="JAPDMQ010000601">
    <property type="protein sequence ID" value="KAK0522249.1"/>
    <property type="molecule type" value="Genomic_DNA"/>
</dbReference>
<sequence>MDADVEMVDAPASGEGSPLTPNSEQDQQATRPAQSDAEFEITQTRPADAQPVSSSSNPRSHSGPPITSPIVFHPVVPMSEPQVMFLDPSGRPAPADAKLVVQAHDCRLTDEITPDDWCKVCTYQQRRIADGNSVDTNFECSWKGSRALSIGLGRKHDARGSSKVSSSATSFHLHQPLDVHHNLVGSPPDNRILPSEGHKTGLVAAAATHALAQGVITMLKGEERLAGFSHRQPLERQGGADSALQCAQCQSFFLNSWQCLKCGTELCLNCFERLAQQQASTLVNADNVRACVEASAPSSASAGPAQTRKFSPHLAGNFMPLARLSVGTLKIDTALAHHSVDSLQTQSHIYTAQAAAQMDYEQAVAHPWGFAVRRRIEDGGTGRYHPEVLVVRAGSEIASKPRYELIEQALMVLQKQAFVIQQDVVPPLQDAELELLFSADQRVDVRCVPEDAPEGVPLTDEEWTWSKLVGELTGKTQTVRYLDIRDFPKDSDLRESSPPSTELFRRASCFPGVPALSLTDDGAYADGPIPSPHTKLCDLSSWFPQRLTQRDAKEKTYIASKCEDPEDESTTMLHVDEAGAMNTLLWTRTELMDTSQSRASPTPSGFLKLPARPAQASPKPASQSTLDAQPIGAQWLWWPPQARQHFEQAAEDCQARRQIQDWKGPVLFGQDFTANQAFIDRVVALGGEACRARVINQRVGETVVIPAGVPHQVRNLRTCFKIARDIMVPTHVQQMLQVQEERAQSTASDPTFGRDATMVRPSLYMAWRAVVNDTLFDFGHARLFPTWRMFLNEIAAIQIRQVASERRMVADNQALLERTRQLEQRDNSAAIIAKVKAWIRNRFIDEDHDAQPRDDRSVGF</sequence>
<reference evidence="6" key="1">
    <citation type="journal article" date="2023" name="PhytoFront">
        <title>Draft Genome Resources of Seven Strains of Tilletia horrida, Causal Agent of Kernel Smut of Rice.</title>
        <authorList>
            <person name="Khanal S."/>
            <person name="Antony Babu S."/>
            <person name="Zhou X.G."/>
        </authorList>
    </citation>
    <scope>NUCLEOTIDE SEQUENCE</scope>
    <source>
        <strain evidence="6">TX3</strain>
    </source>
</reference>
<dbReference type="GO" id="GO:0000785">
    <property type="term" value="C:chromatin"/>
    <property type="evidence" value="ECO:0007669"/>
    <property type="project" value="TreeGrafter"/>
</dbReference>
<dbReference type="AlphaFoldDB" id="A0AAN6JHZ3"/>
<evidence type="ECO:0000256" key="4">
    <source>
        <dbReference type="SAM" id="MobiDB-lite"/>
    </source>
</evidence>
<evidence type="ECO:0000259" key="5">
    <source>
        <dbReference type="PROSITE" id="PS51184"/>
    </source>
</evidence>
<dbReference type="InterPro" id="IPR003347">
    <property type="entry name" value="JmjC_dom"/>
</dbReference>
<evidence type="ECO:0000256" key="3">
    <source>
        <dbReference type="ARBA" id="ARBA00023242"/>
    </source>
</evidence>
<dbReference type="GO" id="GO:0003712">
    <property type="term" value="F:transcription coregulator activity"/>
    <property type="evidence" value="ECO:0007669"/>
    <property type="project" value="TreeGrafter"/>
</dbReference>
<dbReference type="Gene3D" id="2.60.120.650">
    <property type="entry name" value="Cupin"/>
    <property type="match status" value="1"/>
</dbReference>
<protein>
    <submittedName>
        <fullName evidence="6">Lysine-specific demethylase 3B</fullName>
    </submittedName>
</protein>
<feature type="region of interest" description="Disordered" evidence="4">
    <location>
        <begin position="593"/>
        <end position="625"/>
    </location>
</feature>
<keyword evidence="2" id="KW-0479">Metal-binding</keyword>
<dbReference type="GO" id="GO:0032454">
    <property type="term" value="F:histone H3K9 demethylase activity"/>
    <property type="evidence" value="ECO:0007669"/>
    <property type="project" value="InterPro"/>
</dbReference>
<comment type="subcellular location">
    <subcellularLocation>
        <location evidence="1">Nucleus</location>
    </subcellularLocation>
</comment>
<dbReference type="Pfam" id="PF02373">
    <property type="entry name" value="JmjC"/>
    <property type="match status" value="1"/>
</dbReference>
<feature type="compositionally biased region" description="Low complexity" evidence="4">
    <location>
        <begin position="51"/>
        <end position="65"/>
    </location>
</feature>